<dbReference type="GO" id="GO:0008270">
    <property type="term" value="F:zinc ion binding"/>
    <property type="evidence" value="ECO:0007669"/>
    <property type="project" value="UniProtKB-KW"/>
</dbReference>
<dbReference type="GO" id="GO:0005634">
    <property type="term" value="C:nucleus"/>
    <property type="evidence" value="ECO:0007669"/>
    <property type="project" value="UniProtKB-SubCell"/>
</dbReference>
<evidence type="ECO:0000256" key="6">
    <source>
        <dbReference type="ARBA" id="ARBA00023242"/>
    </source>
</evidence>
<gene>
    <name evidence="10" type="ORF">LWI29_018726</name>
</gene>
<keyword evidence="6" id="KW-0539">Nucleus</keyword>
<evidence type="ECO:0000256" key="8">
    <source>
        <dbReference type="SAM" id="MobiDB-lite"/>
    </source>
</evidence>
<dbReference type="Pfam" id="PF04937">
    <property type="entry name" value="DUF659"/>
    <property type="match status" value="1"/>
</dbReference>
<proteinExistence type="predicted"/>
<evidence type="ECO:0000256" key="4">
    <source>
        <dbReference type="ARBA" id="ARBA00022833"/>
    </source>
</evidence>
<comment type="subcellular location">
    <subcellularLocation>
        <location evidence="1">Nucleus</location>
    </subcellularLocation>
</comment>
<dbReference type="InterPro" id="IPR007021">
    <property type="entry name" value="DUF659"/>
</dbReference>
<feature type="region of interest" description="Disordered" evidence="8">
    <location>
        <begin position="585"/>
        <end position="666"/>
    </location>
</feature>
<dbReference type="InterPro" id="IPR012337">
    <property type="entry name" value="RNaseH-like_sf"/>
</dbReference>
<dbReference type="GO" id="GO:0046983">
    <property type="term" value="F:protein dimerization activity"/>
    <property type="evidence" value="ECO:0007669"/>
    <property type="project" value="InterPro"/>
</dbReference>
<dbReference type="PROSITE" id="PS50808">
    <property type="entry name" value="ZF_BED"/>
    <property type="match status" value="1"/>
</dbReference>
<evidence type="ECO:0000256" key="7">
    <source>
        <dbReference type="PROSITE-ProRule" id="PRU00027"/>
    </source>
</evidence>
<evidence type="ECO:0000259" key="9">
    <source>
        <dbReference type="PROSITE" id="PS50808"/>
    </source>
</evidence>
<keyword evidence="3 7" id="KW-0863">Zinc-finger</keyword>
<dbReference type="GO" id="GO:0003677">
    <property type="term" value="F:DNA binding"/>
    <property type="evidence" value="ECO:0007669"/>
    <property type="project" value="UniProtKB-KW"/>
</dbReference>
<comment type="caution">
    <text evidence="10">The sequence shown here is derived from an EMBL/GenBank/DDBJ whole genome shotgun (WGS) entry which is preliminary data.</text>
</comment>
<organism evidence="10 11">
    <name type="scientific">Acer saccharum</name>
    <name type="common">Sugar maple</name>
    <dbReference type="NCBI Taxonomy" id="4024"/>
    <lineage>
        <taxon>Eukaryota</taxon>
        <taxon>Viridiplantae</taxon>
        <taxon>Streptophyta</taxon>
        <taxon>Embryophyta</taxon>
        <taxon>Tracheophyta</taxon>
        <taxon>Spermatophyta</taxon>
        <taxon>Magnoliopsida</taxon>
        <taxon>eudicotyledons</taxon>
        <taxon>Gunneridae</taxon>
        <taxon>Pentapetalae</taxon>
        <taxon>rosids</taxon>
        <taxon>malvids</taxon>
        <taxon>Sapindales</taxon>
        <taxon>Sapindaceae</taxon>
        <taxon>Hippocastanoideae</taxon>
        <taxon>Acereae</taxon>
        <taxon>Acer</taxon>
    </lineage>
</organism>
<dbReference type="Proteomes" id="UP001168877">
    <property type="component" value="Unassembled WGS sequence"/>
</dbReference>
<evidence type="ECO:0000313" key="10">
    <source>
        <dbReference type="EMBL" id="KAK0596760.1"/>
    </source>
</evidence>
<keyword evidence="5" id="KW-0238">DNA-binding</keyword>
<dbReference type="PANTHER" id="PTHR32166">
    <property type="entry name" value="OSJNBA0013A04.12 PROTEIN"/>
    <property type="match status" value="1"/>
</dbReference>
<dbReference type="EMBL" id="JAUESC010000004">
    <property type="protein sequence ID" value="KAK0596760.1"/>
    <property type="molecule type" value="Genomic_DNA"/>
</dbReference>
<dbReference type="AlphaFoldDB" id="A0AA39SW55"/>
<feature type="domain" description="BED-type" evidence="9">
    <location>
        <begin position="3"/>
        <end position="63"/>
    </location>
</feature>
<dbReference type="InterPro" id="IPR003656">
    <property type="entry name" value="Znf_BED"/>
</dbReference>
<dbReference type="InterPro" id="IPR008906">
    <property type="entry name" value="HATC_C_dom"/>
</dbReference>
<feature type="compositionally biased region" description="Polar residues" evidence="8">
    <location>
        <begin position="586"/>
        <end position="602"/>
    </location>
</feature>
<dbReference type="SUPFAM" id="SSF53098">
    <property type="entry name" value="Ribonuclease H-like"/>
    <property type="match status" value="1"/>
</dbReference>
<reference evidence="10" key="2">
    <citation type="submission" date="2023-06" db="EMBL/GenBank/DDBJ databases">
        <authorList>
            <person name="Swenson N.G."/>
            <person name="Wegrzyn J.L."/>
            <person name="Mcevoy S.L."/>
        </authorList>
    </citation>
    <scope>NUCLEOTIDE SEQUENCE</scope>
    <source>
        <strain evidence="10">NS2018</strain>
        <tissue evidence="10">Leaf</tissue>
    </source>
</reference>
<name>A0AA39SW55_ACESA</name>
<keyword evidence="11" id="KW-1185">Reference proteome</keyword>
<dbReference type="PANTHER" id="PTHR32166:SF74">
    <property type="entry name" value="OS05G0256350 PROTEIN"/>
    <property type="match status" value="1"/>
</dbReference>
<evidence type="ECO:0000256" key="2">
    <source>
        <dbReference type="ARBA" id="ARBA00022723"/>
    </source>
</evidence>
<keyword evidence="4" id="KW-0862">Zinc</keyword>
<reference evidence="10" key="1">
    <citation type="journal article" date="2022" name="Plant J.">
        <title>Strategies of tolerance reflected in two North American maple genomes.</title>
        <authorList>
            <person name="McEvoy S.L."/>
            <person name="Sezen U.U."/>
            <person name="Trouern-Trend A."/>
            <person name="McMahon S.M."/>
            <person name="Schaberg P.G."/>
            <person name="Yang J."/>
            <person name="Wegrzyn J.L."/>
            <person name="Swenson N.G."/>
        </authorList>
    </citation>
    <scope>NUCLEOTIDE SEQUENCE</scope>
    <source>
        <strain evidence="10">NS2018</strain>
    </source>
</reference>
<evidence type="ECO:0000256" key="5">
    <source>
        <dbReference type="ARBA" id="ARBA00023125"/>
    </source>
</evidence>
<protein>
    <recommendedName>
        <fullName evidence="9">BED-type domain-containing protein</fullName>
    </recommendedName>
</protein>
<evidence type="ECO:0000256" key="3">
    <source>
        <dbReference type="ARBA" id="ARBA00022771"/>
    </source>
</evidence>
<dbReference type="Pfam" id="PF05699">
    <property type="entry name" value="Dimer_Tnp_hAT"/>
    <property type="match status" value="1"/>
</dbReference>
<evidence type="ECO:0000256" key="1">
    <source>
        <dbReference type="ARBA" id="ARBA00004123"/>
    </source>
</evidence>
<evidence type="ECO:0000313" key="11">
    <source>
        <dbReference type="Proteomes" id="UP001168877"/>
    </source>
</evidence>
<accession>A0AA39SW55</accession>
<keyword evidence="2" id="KW-0479">Metal-binding</keyword>
<sequence>MSSRKDPAWKYGVEVETDEQKGYKYIQCKFCDRVLKGGVFRMKEHLAGVQGNVVPCTKVTLEVREEIKTYILKNESAKKRAQLMREERIDNCVTLNSLSKKGSSSGSVTERGIRGPMDRFFVNVENDTVEDLGGNDRGVKGLEKEARENTCLDIAEFFYENGLAFNVASSPSFVKMLRSAGSYGRGLKPPTAHELSTSLLSKVEGNTQAIVEEVKKTWSKTGVSIMSDGWKDIRGRQLINFLVNNPHGTVFLKSIDASDVSNFIYNHGWVLALMRKHTNKELIRPAPTRFATAFLTLDRMLSLKQPLEHMFTSKEWDGCSWAKKPEGREIKKIIFNDSFWGSMCYALKTTRPLVSVLRMTDSEQLPPMGFIYGAMDKAKEEITANLGNEEGAYKEIWKIIDDKWEMQLHRHLHAAAYYLNPRFQYSDGLSTHIEVKRGLMVCMEKLIPDEEARVRANLQLNLFKNKDGFFGYGRAKNLIDNLSPDWWSAYGDEAPELQSFAVRVLSLTCSSSACERNWSTFNLVHTKKRNRLSTKKMNSLVYIMYNKRLQHKFLKKKALKDDDDPLVSEDVPSDNEWMVDEDVVGGTSTDMDMSQPSGSQQVGEKRKKNTNKGLALQQVDEEGGWEDISNQYNSPRTSDDDDEGDYPFDPHFKPIDTNDSLWDGLD</sequence>